<dbReference type="Proteomes" id="UP001163850">
    <property type="component" value="Unassembled WGS sequence"/>
</dbReference>
<dbReference type="EMBL" id="MU802574">
    <property type="protein sequence ID" value="KAJ3978963.1"/>
    <property type="molecule type" value="Genomic_DNA"/>
</dbReference>
<comment type="caution">
    <text evidence="2">The sequence shown here is derived from an EMBL/GenBank/DDBJ whole genome shotgun (WGS) entry which is preliminary data.</text>
</comment>
<proteinExistence type="predicted"/>
<accession>A0AA38PNN0</accession>
<evidence type="ECO:0000313" key="2">
    <source>
        <dbReference type="EMBL" id="KAJ3978963.1"/>
    </source>
</evidence>
<reference evidence="2" key="1">
    <citation type="submission" date="2022-08" db="EMBL/GenBank/DDBJ databases">
        <authorList>
            <consortium name="DOE Joint Genome Institute"/>
            <person name="Min B."/>
            <person name="Riley R."/>
            <person name="Sierra-Patev S."/>
            <person name="Naranjo-Ortiz M."/>
            <person name="Looney B."/>
            <person name="Konkel Z."/>
            <person name="Slot J.C."/>
            <person name="Sakamoto Y."/>
            <person name="Steenwyk J.L."/>
            <person name="Rokas A."/>
            <person name="Carro J."/>
            <person name="Camarero S."/>
            <person name="Ferreira P."/>
            <person name="Molpeceres G."/>
            <person name="Ruiz-Duenas F.J."/>
            <person name="Serrano A."/>
            <person name="Henrissat B."/>
            <person name="Drula E."/>
            <person name="Hughes K.W."/>
            <person name="Mata J.L."/>
            <person name="Ishikawa N.K."/>
            <person name="Vargas-Isla R."/>
            <person name="Ushijima S."/>
            <person name="Smith C.A."/>
            <person name="Ahrendt S."/>
            <person name="Andreopoulos W."/>
            <person name="He G."/>
            <person name="Labutti K."/>
            <person name="Lipzen A."/>
            <person name="Ng V."/>
            <person name="Sandor L."/>
            <person name="Barry K."/>
            <person name="Martinez A.T."/>
            <person name="Xiao Y."/>
            <person name="Gibbons J.G."/>
            <person name="Terashima K."/>
            <person name="Hibbett D.S."/>
            <person name="Grigoriev I.V."/>
        </authorList>
    </citation>
    <scope>NUCLEOTIDE SEQUENCE</scope>
    <source>
        <strain evidence="2">TFB7829</strain>
    </source>
</reference>
<name>A0AA38PNN0_9AGAR</name>
<evidence type="ECO:0000256" key="1">
    <source>
        <dbReference type="SAM" id="MobiDB-lite"/>
    </source>
</evidence>
<evidence type="ECO:0000313" key="3">
    <source>
        <dbReference type="Proteomes" id="UP001163850"/>
    </source>
</evidence>
<dbReference type="AlphaFoldDB" id="A0AA38PNN0"/>
<gene>
    <name evidence="2" type="ORF">F5890DRAFT_1559390</name>
</gene>
<sequence length="189" mass="21318">MLERSPTNLTSLSLSLRVESLSIKHMFSYMPLLTELQVGERWGQKGTVYPILKSLIAPQTSDADMGVMDEDRGGLDDLPDSEEDEANLDKDDKEDDTEIPEGVCVLPNLTKLRLFIRPRPKLLLKLLRSRWRPSSLPPKPGRFSSQESNRLEVVPDHGHYKAAALKVFRQSLESFKNDGMDVEVTTPSL</sequence>
<protein>
    <submittedName>
        <fullName evidence="2">Uncharacterized protein</fullName>
    </submittedName>
</protein>
<feature type="region of interest" description="Disordered" evidence="1">
    <location>
        <begin position="62"/>
        <end position="99"/>
    </location>
</feature>
<organism evidence="2 3">
    <name type="scientific">Lentinula detonsa</name>
    <dbReference type="NCBI Taxonomy" id="2804962"/>
    <lineage>
        <taxon>Eukaryota</taxon>
        <taxon>Fungi</taxon>
        <taxon>Dikarya</taxon>
        <taxon>Basidiomycota</taxon>
        <taxon>Agaricomycotina</taxon>
        <taxon>Agaricomycetes</taxon>
        <taxon>Agaricomycetidae</taxon>
        <taxon>Agaricales</taxon>
        <taxon>Marasmiineae</taxon>
        <taxon>Omphalotaceae</taxon>
        <taxon>Lentinula</taxon>
    </lineage>
</organism>
<feature type="compositionally biased region" description="Acidic residues" evidence="1">
    <location>
        <begin position="77"/>
        <end position="99"/>
    </location>
</feature>